<name>A0AAP4PZN3_9BACT</name>
<dbReference type="RefSeq" id="WP_175531449.1">
    <property type="nucleotide sequence ID" value="NZ_JABWGL010000029.1"/>
</dbReference>
<reference evidence="1" key="1">
    <citation type="journal article" date="2023" name="Microorganisms">
        <title>Genomic Characterization of Arcobacter butzleri Strains Isolated from Various Sources in Lithuania.</title>
        <authorList>
            <person name="Uljanovas D."/>
            <person name="Golz G."/>
            <person name="Fleischmann S."/>
            <person name="Kudirkiene E."/>
            <person name="Kasetiene N."/>
            <person name="Grineviciene A."/>
            <person name="Tamuleviciene E."/>
            <person name="Aksomaitiene J."/>
            <person name="Alter T."/>
            <person name="Malakauskas M."/>
        </authorList>
    </citation>
    <scope>NUCLEOTIDE SEQUENCE</scope>
    <source>
        <strain evidence="1">H19</strain>
    </source>
</reference>
<dbReference type="Proteomes" id="UP001171508">
    <property type="component" value="Unassembled WGS sequence"/>
</dbReference>
<reference evidence="1" key="2">
    <citation type="submission" date="2023-01" db="EMBL/GenBank/DDBJ databases">
        <authorList>
            <person name="Uljanovas D."/>
        </authorList>
    </citation>
    <scope>NUCLEOTIDE SEQUENCE</scope>
    <source>
        <strain evidence="1">H19</strain>
    </source>
</reference>
<sequence length="183" mass="21884">MKLKPPGTGLPNFEKLFIKNVLVPSIRILITWDIALFLLQRELKIIDKLLKPIDKTLLTQKALIDRTFAIEDDTRQFSINMVLEHLEIAGNKVKDVIEALSLEKEIKIENVKPKQNVENQYESFKKFYEEYISFIKTLDKKQSKMKKKHPWFIEFNNYDWSVFMFMHTFIHRRQIEAIIKELK</sequence>
<evidence type="ECO:0000313" key="2">
    <source>
        <dbReference type="Proteomes" id="UP001171508"/>
    </source>
</evidence>
<comment type="caution">
    <text evidence="1">The sequence shown here is derived from an EMBL/GenBank/DDBJ whole genome shotgun (WGS) entry which is preliminary data.</text>
</comment>
<dbReference type="AlphaFoldDB" id="A0AAP4PZN3"/>
<evidence type="ECO:0000313" key="1">
    <source>
        <dbReference type="EMBL" id="MDN5132797.1"/>
    </source>
</evidence>
<gene>
    <name evidence="1" type="ORF">PJV92_08700</name>
</gene>
<dbReference type="SUPFAM" id="SSF109854">
    <property type="entry name" value="DinB/YfiT-like putative metalloenzymes"/>
    <property type="match status" value="1"/>
</dbReference>
<organism evidence="1 2">
    <name type="scientific">Aliarcobacter butzleri</name>
    <dbReference type="NCBI Taxonomy" id="28197"/>
    <lineage>
        <taxon>Bacteria</taxon>
        <taxon>Pseudomonadati</taxon>
        <taxon>Campylobacterota</taxon>
        <taxon>Epsilonproteobacteria</taxon>
        <taxon>Campylobacterales</taxon>
        <taxon>Arcobacteraceae</taxon>
        <taxon>Aliarcobacter</taxon>
    </lineage>
</organism>
<proteinExistence type="predicted"/>
<accession>A0AAP4PZN3</accession>
<evidence type="ECO:0008006" key="3">
    <source>
        <dbReference type="Google" id="ProtNLM"/>
    </source>
</evidence>
<dbReference type="InterPro" id="IPR034660">
    <property type="entry name" value="DinB/YfiT-like"/>
</dbReference>
<dbReference type="Gene3D" id="1.20.120.450">
    <property type="entry name" value="dinb family like domain"/>
    <property type="match status" value="1"/>
</dbReference>
<protein>
    <recommendedName>
        <fullName evidence="3">DinB-like domain-containing protein</fullName>
    </recommendedName>
</protein>
<dbReference type="EMBL" id="JAQJJM010000021">
    <property type="protein sequence ID" value="MDN5132797.1"/>
    <property type="molecule type" value="Genomic_DNA"/>
</dbReference>